<accession>A0AAF0WJM9</accession>
<reference evidence="3" key="2">
    <citation type="submission" date="2022-03" db="EMBL/GenBank/DDBJ databases">
        <title>Draft title - Genomic analysis of global carrot germplasm unveils the trajectory of domestication and the origin of high carotenoid orange carrot.</title>
        <authorList>
            <person name="Iorizzo M."/>
            <person name="Ellison S."/>
            <person name="Senalik D."/>
            <person name="Macko-Podgorni A."/>
            <person name="Grzebelus D."/>
            <person name="Bostan H."/>
            <person name="Rolling W."/>
            <person name="Curaba J."/>
            <person name="Simon P."/>
        </authorList>
    </citation>
    <scope>NUCLEOTIDE SEQUENCE</scope>
    <source>
        <tissue evidence="3">Leaf</tissue>
    </source>
</reference>
<keyword evidence="1" id="KW-0175">Coiled coil</keyword>
<evidence type="ECO:0000313" key="3">
    <source>
        <dbReference type="EMBL" id="WOG89786.1"/>
    </source>
</evidence>
<gene>
    <name evidence="3" type="ORF">DCAR_0209025</name>
</gene>
<proteinExistence type="predicted"/>
<reference evidence="3" key="1">
    <citation type="journal article" date="2016" name="Nat. Genet.">
        <title>A high-quality carrot genome assembly provides new insights into carotenoid accumulation and asterid genome evolution.</title>
        <authorList>
            <person name="Iorizzo M."/>
            <person name="Ellison S."/>
            <person name="Senalik D."/>
            <person name="Zeng P."/>
            <person name="Satapoomin P."/>
            <person name="Huang J."/>
            <person name="Bowman M."/>
            <person name="Iovene M."/>
            <person name="Sanseverino W."/>
            <person name="Cavagnaro P."/>
            <person name="Yildiz M."/>
            <person name="Macko-Podgorni A."/>
            <person name="Moranska E."/>
            <person name="Grzebelus E."/>
            <person name="Grzebelus D."/>
            <person name="Ashrafi H."/>
            <person name="Zheng Z."/>
            <person name="Cheng S."/>
            <person name="Spooner D."/>
            <person name="Van Deynze A."/>
            <person name="Simon P."/>
        </authorList>
    </citation>
    <scope>NUCLEOTIDE SEQUENCE</scope>
    <source>
        <tissue evidence="3">Leaf</tissue>
    </source>
</reference>
<evidence type="ECO:0000313" key="4">
    <source>
        <dbReference type="Proteomes" id="UP000077755"/>
    </source>
</evidence>
<dbReference type="Proteomes" id="UP000077755">
    <property type="component" value="Chromosome 2"/>
</dbReference>
<organism evidence="3 4">
    <name type="scientific">Daucus carota subsp. sativus</name>
    <name type="common">Carrot</name>
    <dbReference type="NCBI Taxonomy" id="79200"/>
    <lineage>
        <taxon>Eukaryota</taxon>
        <taxon>Viridiplantae</taxon>
        <taxon>Streptophyta</taxon>
        <taxon>Embryophyta</taxon>
        <taxon>Tracheophyta</taxon>
        <taxon>Spermatophyta</taxon>
        <taxon>Magnoliopsida</taxon>
        <taxon>eudicotyledons</taxon>
        <taxon>Gunneridae</taxon>
        <taxon>Pentapetalae</taxon>
        <taxon>asterids</taxon>
        <taxon>campanulids</taxon>
        <taxon>Apiales</taxon>
        <taxon>Apiaceae</taxon>
        <taxon>Apioideae</taxon>
        <taxon>Scandiceae</taxon>
        <taxon>Daucinae</taxon>
        <taxon>Daucus</taxon>
        <taxon>Daucus sect. Daucus</taxon>
    </lineage>
</organism>
<keyword evidence="2" id="KW-0472">Membrane</keyword>
<evidence type="ECO:0000256" key="2">
    <source>
        <dbReference type="SAM" id="Phobius"/>
    </source>
</evidence>
<evidence type="ECO:0000256" key="1">
    <source>
        <dbReference type="SAM" id="Coils"/>
    </source>
</evidence>
<keyword evidence="2" id="KW-0812">Transmembrane</keyword>
<protein>
    <submittedName>
        <fullName evidence="3">Uncharacterized protein</fullName>
    </submittedName>
</protein>
<name>A0AAF0WJM9_DAUCS</name>
<feature type="transmembrane region" description="Helical" evidence="2">
    <location>
        <begin position="139"/>
        <end position="156"/>
    </location>
</feature>
<keyword evidence="2" id="KW-1133">Transmembrane helix</keyword>
<dbReference type="EMBL" id="CP093344">
    <property type="protein sequence ID" value="WOG89786.1"/>
    <property type="molecule type" value="Genomic_DNA"/>
</dbReference>
<keyword evidence="4" id="KW-1185">Reference proteome</keyword>
<sequence length="157" mass="18169">MSTSKSSSASNASVNNSLKSYKSYRNASSVDYRYGNMKCKCDIVSPLQEAWKETTQDPDPMKKCNFFLWADPPYTDRAREVIHGLKEKLKMKDVEVQKLKEELSFVERKMLVIDEERVTIKKKMDEAAAMVKEKAHLRTKKMLCFIILVCCVLILFK</sequence>
<dbReference type="AlphaFoldDB" id="A0AAF0WJM9"/>
<feature type="coiled-coil region" evidence="1">
    <location>
        <begin position="82"/>
        <end position="116"/>
    </location>
</feature>